<dbReference type="AlphaFoldDB" id="A0ABD1J880"/>
<comment type="caution">
    <text evidence="18">The sequence shown here is derived from an EMBL/GenBank/DDBJ whole genome shotgun (WGS) entry which is preliminary data.</text>
</comment>
<keyword evidence="9" id="KW-1015">Disulfide bond</keyword>
<dbReference type="SMART" id="SM00409">
    <property type="entry name" value="IG"/>
    <property type="match status" value="1"/>
</dbReference>
<sequence>METLLVYLVVLAMAVRAHKDQMCPKRCVCQVLNPNLATLCDKKGLLFVPPNINRRTVELRLGDNFITGVKRRDFANMTKLVDLTLSRNTIGAVAPHAFNDLENLRALHLDSNRLTRITNDTFSGMSKLHHLILNNNQLTYIHLEAFNDLLALEELDLSYNNLESVPWVAVQRMTSLHTLSLDHNMIEAIPEGTFTSLLKLKRLDVTSNKLQKLPPDPVFQRAGVLATSGVLGPSSFALSFGGNPLRCNCELLWLRRLRREDDLETCAAPQHLAGRYFWTVSEEEFLCEPPLITRHSPPITRALEGQRVALRCKARGDPDPVIHWIAPDGRLVSNSSRAAVLADGTLDILISTVKDSGAFTCVASNPSGEAQQSVELLIAKLPHIANDTAGLDLEPDPGSSIIATATRNGGADGGGGQGGGGTKGAAGEKRVVIAEATSSSALIKFNFQRSIPGIRMFQIQYNGTYDDSLIYRMIPPTSKNILVNNLAAGTTYDLCVLAIYDDAVTTLTATRVIGCVRFATDPQHLRCHFMQSQFLGGTIVVIIGGVIVASVLSFIIFLIVRYRVCQQGGAGDKGLEMGVLGSGSASRGGAEPLGCALIKSMSKQVLGQDRDGKCRKVSPQPPTEGVVPPPSSSSSSSASAAPPPPPPPRPAKAPKPDCTVTTSAASHSWHPASPNPLRSQRNPSQLQTGAPKPTPPPPSSSSSSSSSCSAIGAPTVHHTDVQIAVELDNANRNNSAGLGIGVRGFHSAAGGGATRPLSLAPTLPPPRAAVRLCSTMVRVPRRPNPEVLISYQTLPAGCVRVSRRRHSLHVDACRGIAGGPRYVTLPNSPQQPPGGSGSLRSQRSLSMSGDLPHIKSTEQLLGARDTLSRSEWLLESTL</sequence>
<protein>
    <recommendedName>
        <fullName evidence="17">Ig-like domain-containing protein</fullName>
    </recommendedName>
</protein>
<evidence type="ECO:0000313" key="19">
    <source>
        <dbReference type="Proteomes" id="UP001591681"/>
    </source>
</evidence>
<dbReference type="SMART" id="SM00408">
    <property type="entry name" value="IGc2"/>
    <property type="match status" value="1"/>
</dbReference>
<dbReference type="PROSITE" id="PS50835">
    <property type="entry name" value="IG_LIKE"/>
    <property type="match status" value="1"/>
</dbReference>
<dbReference type="Pfam" id="PF13855">
    <property type="entry name" value="LRR_8"/>
    <property type="match status" value="2"/>
</dbReference>
<keyword evidence="8 15" id="KW-0472">Membrane</keyword>
<evidence type="ECO:0000256" key="6">
    <source>
        <dbReference type="ARBA" id="ARBA00022989"/>
    </source>
</evidence>
<evidence type="ECO:0000256" key="2">
    <source>
        <dbReference type="ARBA" id="ARBA00022614"/>
    </source>
</evidence>
<dbReference type="FunFam" id="2.60.40.10:FF:000235">
    <property type="entry name" value="Leucine-rich repeat and fibronectin type III domain-containing 2"/>
    <property type="match status" value="1"/>
</dbReference>
<keyword evidence="10" id="KW-0325">Glycoprotein</keyword>
<feature type="compositionally biased region" description="Low complexity" evidence="14">
    <location>
        <begin position="663"/>
        <end position="672"/>
    </location>
</feature>
<dbReference type="Gene3D" id="2.60.40.10">
    <property type="entry name" value="Immunoglobulins"/>
    <property type="match status" value="1"/>
</dbReference>
<dbReference type="PROSITE" id="PS51450">
    <property type="entry name" value="LRR"/>
    <property type="match status" value="3"/>
</dbReference>
<dbReference type="Pfam" id="PF07679">
    <property type="entry name" value="I-set"/>
    <property type="match status" value="1"/>
</dbReference>
<evidence type="ECO:0000256" key="12">
    <source>
        <dbReference type="ARBA" id="ARBA00034103"/>
    </source>
</evidence>
<dbReference type="InterPro" id="IPR003599">
    <property type="entry name" value="Ig_sub"/>
</dbReference>
<dbReference type="InterPro" id="IPR003591">
    <property type="entry name" value="Leu-rich_rpt_typical-subtyp"/>
</dbReference>
<feature type="signal peptide" evidence="16">
    <location>
        <begin position="1"/>
        <end position="17"/>
    </location>
</feature>
<dbReference type="InterPro" id="IPR013098">
    <property type="entry name" value="Ig_I-set"/>
</dbReference>
<comment type="subcellular location">
    <subcellularLocation>
        <location evidence="1">Membrane</location>
        <topology evidence="1">Single-pass type I membrane protein</topology>
    </subcellularLocation>
    <subcellularLocation>
        <location evidence="12">Synapse</location>
    </subcellularLocation>
</comment>
<dbReference type="InterPro" id="IPR036179">
    <property type="entry name" value="Ig-like_dom_sf"/>
</dbReference>
<feature type="compositionally biased region" description="Low complexity" evidence="14">
    <location>
        <begin position="700"/>
        <end position="709"/>
    </location>
</feature>
<dbReference type="Gene3D" id="3.80.10.10">
    <property type="entry name" value="Ribonuclease Inhibitor"/>
    <property type="match status" value="2"/>
</dbReference>
<evidence type="ECO:0000256" key="1">
    <source>
        <dbReference type="ARBA" id="ARBA00004479"/>
    </source>
</evidence>
<feature type="chain" id="PRO_5044831932" description="Ig-like domain-containing protein" evidence="16">
    <location>
        <begin position="18"/>
        <end position="878"/>
    </location>
</feature>
<feature type="region of interest" description="Disordered" evidence="14">
    <location>
        <begin position="606"/>
        <end position="712"/>
    </location>
</feature>
<dbReference type="InterPro" id="IPR013783">
    <property type="entry name" value="Ig-like_fold"/>
</dbReference>
<dbReference type="FunFam" id="2.60.40.10:FF:000091">
    <property type="entry name" value="Leucine-rich repeat and fibronectin type III domain-containing protein 1"/>
    <property type="match status" value="1"/>
</dbReference>
<keyword evidence="5" id="KW-0677">Repeat</keyword>
<reference evidence="18 19" key="1">
    <citation type="submission" date="2024-09" db="EMBL/GenBank/DDBJ databases">
        <title>A chromosome-level genome assembly of Gray's grenadier anchovy, Coilia grayii.</title>
        <authorList>
            <person name="Fu Z."/>
        </authorList>
    </citation>
    <scope>NUCLEOTIDE SEQUENCE [LARGE SCALE GENOMIC DNA]</scope>
    <source>
        <strain evidence="18">G4</strain>
        <tissue evidence="18">Muscle</tissue>
    </source>
</reference>
<evidence type="ECO:0000256" key="8">
    <source>
        <dbReference type="ARBA" id="ARBA00023136"/>
    </source>
</evidence>
<evidence type="ECO:0000256" key="14">
    <source>
        <dbReference type="SAM" id="MobiDB-lite"/>
    </source>
</evidence>
<feature type="transmembrane region" description="Helical" evidence="15">
    <location>
        <begin position="534"/>
        <end position="560"/>
    </location>
</feature>
<comment type="similarity">
    <text evidence="13">Belongs to the LRFN family.</text>
</comment>
<dbReference type="InterPro" id="IPR003598">
    <property type="entry name" value="Ig_sub2"/>
</dbReference>
<evidence type="ECO:0000256" key="16">
    <source>
        <dbReference type="SAM" id="SignalP"/>
    </source>
</evidence>
<evidence type="ECO:0000259" key="17">
    <source>
        <dbReference type="PROSITE" id="PS50835"/>
    </source>
</evidence>
<dbReference type="GO" id="GO:0045202">
    <property type="term" value="C:synapse"/>
    <property type="evidence" value="ECO:0007669"/>
    <property type="project" value="UniProtKB-SubCell"/>
</dbReference>
<evidence type="ECO:0000313" key="18">
    <source>
        <dbReference type="EMBL" id="KAL2082158.1"/>
    </source>
</evidence>
<feature type="compositionally biased region" description="Pro residues" evidence="14">
    <location>
        <begin position="641"/>
        <end position="653"/>
    </location>
</feature>
<name>A0ABD1J880_9TELE</name>
<evidence type="ECO:0000256" key="15">
    <source>
        <dbReference type="SAM" id="Phobius"/>
    </source>
</evidence>
<evidence type="ECO:0000256" key="10">
    <source>
        <dbReference type="ARBA" id="ARBA00023180"/>
    </source>
</evidence>
<dbReference type="FunFam" id="3.80.10.10:FF:000019">
    <property type="entry name" value="leucine-rich repeat and fibronectin type III domain-containing protein 1"/>
    <property type="match status" value="1"/>
</dbReference>
<dbReference type="Proteomes" id="UP001591681">
    <property type="component" value="Unassembled WGS sequence"/>
</dbReference>
<keyword evidence="4 16" id="KW-0732">Signal</keyword>
<feature type="compositionally biased region" description="Polar residues" evidence="14">
    <location>
        <begin position="676"/>
        <end position="688"/>
    </location>
</feature>
<keyword evidence="7" id="KW-0770">Synapse</keyword>
<dbReference type="PANTHER" id="PTHR45842:SF10">
    <property type="entry name" value="LEUCINE-RICH REPEAT AND FIBRONECTIN TYPE-III DOMAIN-CONTAINING PROTEIN 5"/>
    <property type="match status" value="1"/>
</dbReference>
<evidence type="ECO:0000256" key="11">
    <source>
        <dbReference type="ARBA" id="ARBA00023319"/>
    </source>
</evidence>
<dbReference type="SUPFAM" id="SSF49265">
    <property type="entry name" value="Fibronectin type III"/>
    <property type="match status" value="1"/>
</dbReference>
<feature type="domain" description="Ig-like" evidence="17">
    <location>
        <begin position="290"/>
        <end position="375"/>
    </location>
</feature>
<organism evidence="18 19">
    <name type="scientific">Coilia grayii</name>
    <name type="common">Gray's grenadier anchovy</name>
    <dbReference type="NCBI Taxonomy" id="363190"/>
    <lineage>
        <taxon>Eukaryota</taxon>
        <taxon>Metazoa</taxon>
        <taxon>Chordata</taxon>
        <taxon>Craniata</taxon>
        <taxon>Vertebrata</taxon>
        <taxon>Euteleostomi</taxon>
        <taxon>Actinopterygii</taxon>
        <taxon>Neopterygii</taxon>
        <taxon>Teleostei</taxon>
        <taxon>Clupei</taxon>
        <taxon>Clupeiformes</taxon>
        <taxon>Clupeoidei</taxon>
        <taxon>Engraulidae</taxon>
        <taxon>Coilinae</taxon>
        <taxon>Coilia</taxon>
    </lineage>
</organism>
<dbReference type="InterPro" id="IPR032675">
    <property type="entry name" value="LRR_dom_sf"/>
</dbReference>
<keyword evidence="19" id="KW-1185">Reference proteome</keyword>
<dbReference type="InterPro" id="IPR050467">
    <property type="entry name" value="LRFN"/>
</dbReference>
<evidence type="ECO:0000256" key="5">
    <source>
        <dbReference type="ARBA" id="ARBA00022737"/>
    </source>
</evidence>
<evidence type="ECO:0000256" key="13">
    <source>
        <dbReference type="ARBA" id="ARBA00038433"/>
    </source>
</evidence>
<feature type="compositionally biased region" description="Pro residues" evidence="14">
    <location>
        <begin position="619"/>
        <end position="631"/>
    </location>
</feature>
<keyword evidence="6 15" id="KW-1133">Transmembrane helix</keyword>
<evidence type="ECO:0000256" key="4">
    <source>
        <dbReference type="ARBA" id="ARBA00022729"/>
    </source>
</evidence>
<dbReference type="SUPFAM" id="SSF52058">
    <property type="entry name" value="L domain-like"/>
    <property type="match status" value="1"/>
</dbReference>
<dbReference type="InterPro" id="IPR007110">
    <property type="entry name" value="Ig-like_dom"/>
</dbReference>
<keyword evidence="11" id="KW-0393">Immunoglobulin domain</keyword>
<dbReference type="FunFam" id="3.80.10.10:FF:000016">
    <property type="entry name" value="Leucine-rich repeat and fibronectin type III domain-containing protein 1"/>
    <property type="match status" value="1"/>
</dbReference>
<keyword evidence="3 15" id="KW-0812">Transmembrane</keyword>
<keyword evidence="2" id="KW-0433">Leucine-rich repeat</keyword>
<dbReference type="InterPro" id="IPR001611">
    <property type="entry name" value="Leu-rich_rpt"/>
</dbReference>
<accession>A0ABD1J880</accession>
<gene>
    <name evidence="18" type="ORF">ACEWY4_021976</name>
</gene>
<dbReference type="SMART" id="SM00369">
    <property type="entry name" value="LRR_TYP"/>
    <property type="match status" value="6"/>
</dbReference>
<feature type="region of interest" description="Disordered" evidence="14">
    <location>
        <begin position="819"/>
        <end position="850"/>
    </location>
</feature>
<dbReference type="EMBL" id="JBHFQA010000019">
    <property type="protein sequence ID" value="KAL2082158.1"/>
    <property type="molecule type" value="Genomic_DNA"/>
</dbReference>
<evidence type="ECO:0000256" key="3">
    <source>
        <dbReference type="ARBA" id="ARBA00022692"/>
    </source>
</evidence>
<dbReference type="PANTHER" id="PTHR45842">
    <property type="entry name" value="SYNAPTIC ADHESION-LIKE MOLECULE SALM"/>
    <property type="match status" value="1"/>
</dbReference>
<evidence type="ECO:0000256" key="7">
    <source>
        <dbReference type="ARBA" id="ARBA00023018"/>
    </source>
</evidence>
<dbReference type="GO" id="GO:0016020">
    <property type="term" value="C:membrane"/>
    <property type="evidence" value="ECO:0007669"/>
    <property type="project" value="UniProtKB-SubCell"/>
</dbReference>
<dbReference type="InterPro" id="IPR036116">
    <property type="entry name" value="FN3_sf"/>
</dbReference>
<evidence type="ECO:0000256" key="9">
    <source>
        <dbReference type="ARBA" id="ARBA00023157"/>
    </source>
</evidence>
<proteinExistence type="inferred from homology"/>
<dbReference type="SUPFAM" id="SSF48726">
    <property type="entry name" value="Immunoglobulin"/>
    <property type="match status" value="1"/>
</dbReference>